<name>A0A0V1M193_9BILA</name>
<dbReference type="GO" id="GO:0019899">
    <property type="term" value="F:enzyme binding"/>
    <property type="evidence" value="ECO:0007669"/>
    <property type="project" value="UniProtKB-ARBA"/>
</dbReference>
<keyword evidence="7" id="KW-1133">Transmembrane helix</keyword>
<organism evidence="9 10">
    <name type="scientific">Trichinella papuae</name>
    <dbReference type="NCBI Taxonomy" id="268474"/>
    <lineage>
        <taxon>Eukaryota</taxon>
        <taxon>Metazoa</taxon>
        <taxon>Ecdysozoa</taxon>
        <taxon>Nematoda</taxon>
        <taxon>Enoplea</taxon>
        <taxon>Dorylaimia</taxon>
        <taxon>Trichinellida</taxon>
        <taxon>Trichinellidae</taxon>
        <taxon>Trichinella</taxon>
    </lineage>
</organism>
<keyword evidence="4" id="KW-0255">Endonuclease</keyword>
<keyword evidence="1" id="KW-0808">Transferase</keyword>
<feature type="transmembrane region" description="Helical" evidence="7">
    <location>
        <begin position="176"/>
        <end position="195"/>
    </location>
</feature>
<feature type="transmembrane region" description="Helical" evidence="7">
    <location>
        <begin position="48"/>
        <end position="69"/>
    </location>
</feature>
<dbReference type="Pfam" id="PF00098">
    <property type="entry name" value="zf-CCHC"/>
    <property type="match status" value="1"/>
</dbReference>
<keyword evidence="5" id="KW-0863">Zinc-finger</keyword>
<dbReference type="PROSITE" id="PS50158">
    <property type="entry name" value="ZF_CCHC"/>
    <property type="match status" value="1"/>
</dbReference>
<protein>
    <recommendedName>
        <fullName evidence="8">CCHC-type domain-containing protein</fullName>
    </recommendedName>
</protein>
<keyword evidence="5" id="KW-0862">Zinc</keyword>
<accession>A0A0V1M193</accession>
<dbReference type="SUPFAM" id="SSF50630">
    <property type="entry name" value="Acid proteases"/>
    <property type="match status" value="1"/>
</dbReference>
<feature type="non-terminal residue" evidence="9">
    <location>
        <position position="961"/>
    </location>
</feature>
<sequence length="961" mass="108165">YAPHNDEHAVVRTAASASRYRVKFCNFLSFLEMYFAIFSWIFHDQLKLASFLGIVILIITVADGLLCMWSKNKRNETRAGLCDRAVDYVSIVKEMYGLHDVAPSILERSAAHIFHSRQLLRLPYLTMSGLVIYNRANPVKGARFCFFSTGVSSLMSKMLLGLFHCEDFNRLKLASLIGMVILTIIVTITLLYIWYKNQKKEMRAWRRRRAARYTPALIDMYPLYGIPPPPYSKDCTPVRKPNHIAIYPAFMVRGRKELRRKDLKISPVKNSKIKDNATPKLLNSCASAVTIRTWKMATRRRDRASEDEPAKSNNRRTGADPEEANQTTPPSGSLQWGPVRELAMRGAGVVCHGPPPAFSPEMDPTEWLDTMEDFFLVNGMPPAHQAASARLLMTEAVRRELFPPGQTRDISWQELRRRLLDAYGRSEPQILLQVRFGGLRQRKGQPIRDFAREVAEVGRRAGKSEGDLVHRFIFGLTCEELHRELCLRQPATLTQARQLAEMATEIENGIKEGRRKTVDDDASENGSLTKAVEALARHFDKMRATQERPLRPQPTRRAKECFECGGLGHFRRDCPQLRTQTRPARALNNGTRDHRLLAMVELEAGHAPSVAGKLNGLEISLLLDSGAVVSVVPLSIWHKATGGEPLEAAGGSIQLGDGRRVRLCGQGTLPLQVGSWRGRIHVAVVESLVVPGILGTNFLDQYAKLIDWQAGEMTMTDGSKVRIAHEPAQATRPGIGCAWITASPREVPREETVGERPENDGGELGACERALVDRAECSAQNRRTLRSIPRRHGKAISCGQADLGRANLVQPRTETGGTLPVKLPTRRLPRAQREVVDCVIRGRAGREQRRQKFLRDRKAHGPAYEPGDQVWMQVSAKTKLGAYWDGPYRVQKKLGGNTYRVKETKDRKQRLLVHFDRLKPYHGSWQPGGAQGKPREKRKTGRPPWLRDFLHDVRDEHGTCS</sequence>
<dbReference type="PANTHER" id="PTHR37984:SF5">
    <property type="entry name" value="PROTEIN NYNRIN-LIKE"/>
    <property type="match status" value="1"/>
</dbReference>
<dbReference type="GO" id="GO:0003676">
    <property type="term" value="F:nucleic acid binding"/>
    <property type="evidence" value="ECO:0007669"/>
    <property type="project" value="InterPro"/>
</dbReference>
<evidence type="ECO:0000256" key="2">
    <source>
        <dbReference type="ARBA" id="ARBA00022695"/>
    </source>
</evidence>
<keyword evidence="7" id="KW-0812">Transmembrane</keyword>
<dbReference type="Gene3D" id="2.40.70.10">
    <property type="entry name" value="Acid Proteases"/>
    <property type="match status" value="1"/>
</dbReference>
<proteinExistence type="predicted"/>
<keyword evidence="5" id="KW-0479">Metal-binding</keyword>
<dbReference type="STRING" id="268474.A0A0V1M193"/>
<dbReference type="CDD" id="cd00303">
    <property type="entry name" value="retropepsin_like"/>
    <property type="match status" value="1"/>
</dbReference>
<dbReference type="Proteomes" id="UP000054843">
    <property type="component" value="Unassembled WGS sequence"/>
</dbReference>
<feature type="region of interest" description="Disordered" evidence="6">
    <location>
        <begin position="922"/>
        <end position="946"/>
    </location>
</feature>
<dbReference type="SUPFAM" id="SSF57756">
    <property type="entry name" value="Retrovirus zinc finger-like domains"/>
    <property type="match status" value="1"/>
</dbReference>
<keyword evidence="3" id="KW-0540">Nuclease</keyword>
<dbReference type="Pfam" id="PF22938">
    <property type="entry name" value="Integrase_p58_C"/>
    <property type="match status" value="1"/>
</dbReference>
<feature type="non-terminal residue" evidence="9">
    <location>
        <position position="1"/>
    </location>
</feature>
<evidence type="ECO:0000313" key="10">
    <source>
        <dbReference type="Proteomes" id="UP000054843"/>
    </source>
</evidence>
<evidence type="ECO:0000259" key="8">
    <source>
        <dbReference type="PROSITE" id="PS50158"/>
    </source>
</evidence>
<keyword evidence="4" id="KW-0378">Hydrolase</keyword>
<evidence type="ECO:0000313" key="9">
    <source>
        <dbReference type="EMBL" id="KRZ65455.1"/>
    </source>
</evidence>
<dbReference type="SMART" id="SM00343">
    <property type="entry name" value="ZnF_C2HC"/>
    <property type="match status" value="1"/>
</dbReference>
<dbReference type="Gene3D" id="4.10.60.10">
    <property type="entry name" value="Zinc finger, CCHC-type"/>
    <property type="match status" value="1"/>
</dbReference>
<feature type="transmembrane region" description="Helical" evidence="7">
    <location>
        <begin position="24"/>
        <end position="42"/>
    </location>
</feature>
<dbReference type="AlphaFoldDB" id="A0A0V1M193"/>
<dbReference type="InterPro" id="IPR005162">
    <property type="entry name" value="Retrotrans_gag_dom"/>
</dbReference>
<evidence type="ECO:0000256" key="1">
    <source>
        <dbReference type="ARBA" id="ARBA00022679"/>
    </source>
</evidence>
<dbReference type="InterPro" id="IPR001878">
    <property type="entry name" value="Znf_CCHC"/>
</dbReference>
<dbReference type="GO" id="GO:0016779">
    <property type="term" value="F:nucleotidyltransferase activity"/>
    <property type="evidence" value="ECO:0007669"/>
    <property type="project" value="UniProtKB-KW"/>
</dbReference>
<reference evidence="9 10" key="1">
    <citation type="submission" date="2015-01" db="EMBL/GenBank/DDBJ databases">
        <title>Evolution of Trichinella species and genotypes.</title>
        <authorList>
            <person name="Korhonen P.K."/>
            <person name="Edoardo P."/>
            <person name="Giuseppe L.R."/>
            <person name="Gasser R.B."/>
        </authorList>
    </citation>
    <scope>NUCLEOTIDE SEQUENCE [LARGE SCALE GENOMIC DNA]</scope>
    <source>
        <strain evidence="9">ISS1980</strain>
    </source>
</reference>
<comment type="caution">
    <text evidence="9">The sequence shown here is derived from an EMBL/GenBank/DDBJ whole genome shotgun (WGS) entry which is preliminary data.</text>
</comment>
<feature type="region of interest" description="Disordered" evidence="6">
    <location>
        <begin position="297"/>
        <end position="337"/>
    </location>
</feature>
<evidence type="ECO:0000256" key="4">
    <source>
        <dbReference type="ARBA" id="ARBA00022759"/>
    </source>
</evidence>
<keyword evidence="2" id="KW-0548">Nucleotidyltransferase</keyword>
<evidence type="ECO:0000256" key="7">
    <source>
        <dbReference type="SAM" id="Phobius"/>
    </source>
</evidence>
<dbReference type="InterPro" id="IPR054465">
    <property type="entry name" value="Integrase_p58-like_C"/>
</dbReference>
<dbReference type="EMBL" id="JYDO01000357">
    <property type="protein sequence ID" value="KRZ65455.1"/>
    <property type="molecule type" value="Genomic_DNA"/>
</dbReference>
<dbReference type="OrthoDB" id="5920102at2759"/>
<dbReference type="GO" id="GO:0004519">
    <property type="term" value="F:endonuclease activity"/>
    <property type="evidence" value="ECO:0007669"/>
    <property type="project" value="UniProtKB-KW"/>
</dbReference>
<dbReference type="InterPro" id="IPR036875">
    <property type="entry name" value="Znf_CCHC_sf"/>
</dbReference>
<feature type="domain" description="CCHC-type" evidence="8">
    <location>
        <begin position="561"/>
        <end position="576"/>
    </location>
</feature>
<feature type="compositionally biased region" description="Polar residues" evidence="6">
    <location>
        <begin position="324"/>
        <end position="334"/>
    </location>
</feature>
<dbReference type="InterPro" id="IPR050951">
    <property type="entry name" value="Retrovirus_Pol_polyprotein"/>
</dbReference>
<gene>
    <name evidence="9" type="ORF">T10_10366</name>
</gene>
<evidence type="ECO:0000256" key="3">
    <source>
        <dbReference type="ARBA" id="ARBA00022722"/>
    </source>
</evidence>
<dbReference type="PANTHER" id="PTHR37984">
    <property type="entry name" value="PROTEIN CBG26694"/>
    <property type="match status" value="1"/>
</dbReference>
<keyword evidence="7" id="KW-0472">Membrane</keyword>
<evidence type="ECO:0000256" key="6">
    <source>
        <dbReference type="SAM" id="MobiDB-lite"/>
    </source>
</evidence>
<dbReference type="InterPro" id="IPR021109">
    <property type="entry name" value="Peptidase_aspartic_dom_sf"/>
</dbReference>
<keyword evidence="10" id="KW-1185">Reference proteome</keyword>
<dbReference type="Pfam" id="PF03732">
    <property type="entry name" value="Retrotrans_gag"/>
    <property type="match status" value="1"/>
</dbReference>
<evidence type="ECO:0000256" key="5">
    <source>
        <dbReference type="PROSITE-ProRule" id="PRU00047"/>
    </source>
</evidence>
<dbReference type="GO" id="GO:0008270">
    <property type="term" value="F:zinc ion binding"/>
    <property type="evidence" value="ECO:0007669"/>
    <property type="project" value="UniProtKB-KW"/>
</dbReference>